<dbReference type="InterPro" id="IPR050188">
    <property type="entry name" value="RluA_PseudoU_synthase"/>
</dbReference>
<accession>A0ABT8B5Y3</accession>
<gene>
    <name evidence="11" type="ORF">QWZ03_12910</name>
</gene>
<comment type="catalytic activity">
    <reaction evidence="3">
        <text>uridine(65) in tRNA = pseudouridine(65) in tRNA</text>
        <dbReference type="Rhea" id="RHEA:42536"/>
        <dbReference type="Rhea" id="RHEA-COMP:10103"/>
        <dbReference type="Rhea" id="RHEA-COMP:10104"/>
        <dbReference type="ChEBI" id="CHEBI:65314"/>
        <dbReference type="ChEBI" id="CHEBI:65315"/>
        <dbReference type="EC" id="5.4.99.26"/>
    </reaction>
</comment>
<evidence type="ECO:0000256" key="2">
    <source>
        <dbReference type="ARBA" id="ARBA00023235"/>
    </source>
</evidence>
<feature type="domain" description="Pseudouridine synthase RsuA/RluA-like" evidence="10">
    <location>
        <begin position="14"/>
        <end position="172"/>
    </location>
</feature>
<evidence type="ECO:0000256" key="7">
    <source>
        <dbReference type="ARBA" id="ARBA00041803"/>
    </source>
</evidence>
<evidence type="ECO:0000256" key="8">
    <source>
        <dbReference type="ARBA" id="ARBA00041975"/>
    </source>
</evidence>
<dbReference type="InterPro" id="IPR006224">
    <property type="entry name" value="PsdUridine_synth_RluA-like_CS"/>
</dbReference>
<evidence type="ECO:0000256" key="5">
    <source>
        <dbReference type="ARBA" id="ARBA00038943"/>
    </source>
</evidence>
<dbReference type="Gene3D" id="3.30.2350.10">
    <property type="entry name" value="Pseudouridine synthase"/>
    <property type="match status" value="1"/>
</dbReference>
<dbReference type="SUPFAM" id="SSF55120">
    <property type="entry name" value="Pseudouridine synthase"/>
    <property type="match status" value="1"/>
</dbReference>
<keyword evidence="2" id="KW-0413">Isomerase</keyword>
<evidence type="ECO:0000313" key="12">
    <source>
        <dbReference type="Proteomes" id="UP001180081"/>
    </source>
</evidence>
<organism evidence="11 12">
    <name type="scientific">Chitinimonas viridis</name>
    <dbReference type="NCBI Taxonomy" id="664880"/>
    <lineage>
        <taxon>Bacteria</taxon>
        <taxon>Pseudomonadati</taxon>
        <taxon>Pseudomonadota</taxon>
        <taxon>Betaproteobacteria</taxon>
        <taxon>Neisseriales</taxon>
        <taxon>Chitinibacteraceae</taxon>
        <taxon>Chitinimonas</taxon>
    </lineage>
</organism>
<dbReference type="InterPro" id="IPR020103">
    <property type="entry name" value="PsdUridine_synth_cat_dom_sf"/>
</dbReference>
<name>A0ABT8B5Y3_9NEIS</name>
<reference evidence="11" key="1">
    <citation type="journal article" date="2014" name="Int. J. Syst. Evol. Microbiol.">
        <title>Complete genome of a new Firmicutes species belonging to the dominant human colonic microbiota ('Ruminococcus bicirculans') reveals two chromosomes and a selective capacity to utilize plant glucans.</title>
        <authorList>
            <consortium name="NISC Comparative Sequencing Program"/>
            <person name="Wegmann U."/>
            <person name="Louis P."/>
            <person name="Goesmann A."/>
            <person name="Henrissat B."/>
            <person name="Duncan S.H."/>
            <person name="Flint H.J."/>
        </authorList>
    </citation>
    <scope>NUCLEOTIDE SEQUENCE</scope>
    <source>
        <strain evidence="11">CECT 7703</strain>
    </source>
</reference>
<comment type="caution">
    <text evidence="11">The sequence shown here is derived from an EMBL/GenBank/DDBJ whole genome shotgun (WGS) entry which is preliminary data.</text>
</comment>
<evidence type="ECO:0000259" key="10">
    <source>
        <dbReference type="Pfam" id="PF00849"/>
    </source>
</evidence>
<evidence type="ECO:0000256" key="1">
    <source>
        <dbReference type="ARBA" id="ARBA00022694"/>
    </source>
</evidence>
<dbReference type="InterPro" id="IPR006145">
    <property type="entry name" value="PsdUridine_synth_RsuA/RluA"/>
</dbReference>
<evidence type="ECO:0000256" key="4">
    <source>
        <dbReference type="ARBA" id="ARBA00037670"/>
    </source>
</evidence>
<dbReference type="PROSITE" id="PS01129">
    <property type="entry name" value="PSI_RLU"/>
    <property type="match status" value="1"/>
</dbReference>
<comment type="function">
    <text evidence="4">Responsible for synthesis of pseudouridine from uracil-65 in transfer RNAs.</text>
</comment>
<dbReference type="EC" id="5.4.99.26" evidence="5"/>
<dbReference type="PANTHER" id="PTHR21600:SF56">
    <property type="entry name" value="TRNA PSEUDOURIDINE SYNTHASE C"/>
    <property type="match status" value="1"/>
</dbReference>
<evidence type="ECO:0000256" key="9">
    <source>
        <dbReference type="ARBA" id="ARBA00043049"/>
    </source>
</evidence>
<protein>
    <recommendedName>
        <fullName evidence="6">tRNA pseudouridine synthase C</fullName>
        <ecNumber evidence="5">5.4.99.26</ecNumber>
    </recommendedName>
    <alternativeName>
        <fullName evidence="8">tRNA pseudouridine(65) synthase</fullName>
    </alternativeName>
    <alternativeName>
        <fullName evidence="9">tRNA pseudouridylate synthase C</fullName>
    </alternativeName>
    <alternativeName>
        <fullName evidence="7">tRNA-uridine isomerase C</fullName>
    </alternativeName>
</protein>
<keyword evidence="12" id="KW-1185">Reference proteome</keyword>
<proteinExistence type="predicted"/>
<sequence>MNYHHPILYRDERLVAIHKPSGLLVHRSEIDRHETRFALQEVRDQLGQRVHAIHRLDKGTSGILLFGLDADAARAVSQQFEAGTVEKRYLAVVRGWPDDAGEINHPLSRQYDSYERMPDQLAPPQEAITRYRRLATAELPHSVDRYPQSRYALLELDPLTGRKHQLRRHLKHLSHPIIGDATYGKGRHNRLFTELYGNTRLLLACTRLAFSHPDGGARIIVEAPLAADFAAVCRALGWTA</sequence>
<evidence type="ECO:0000313" key="11">
    <source>
        <dbReference type="EMBL" id="MDN3577673.1"/>
    </source>
</evidence>
<reference evidence="11" key="2">
    <citation type="submission" date="2023-06" db="EMBL/GenBank/DDBJ databases">
        <authorList>
            <person name="Lucena T."/>
            <person name="Sun Q."/>
        </authorList>
    </citation>
    <scope>NUCLEOTIDE SEQUENCE</scope>
    <source>
        <strain evidence="11">CECT 7703</strain>
    </source>
</reference>
<dbReference type="Pfam" id="PF00849">
    <property type="entry name" value="PseudoU_synth_2"/>
    <property type="match status" value="1"/>
</dbReference>
<dbReference type="PANTHER" id="PTHR21600">
    <property type="entry name" value="MITOCHONDRIAL RNA PSEUDOURIDINE SYNTHASE"/>
    <property type="match status" value="1"/>
</dbReference>
<dbReference type="Proteomes" id="UP001180081">
    <property type="component" value="Unassembled WGS sequence"/>
</dbReference>
<evidence type="ECO:0000256" key="6">
    <source>
        <dbReference type="ARBA" id="ARBA00040675"/>
    </source>
</evidence>
<dbReference type="RefSeq" id="WP_290333093.1">
    <property type="nucleotide sequence ID" value="NZ_JAUFPU010000010.1"/>
</dbReference>
<dbReference type="EMBL" id="JAUFPU010000010">
    <property type="protein sequence ID" value="MDN3577673.1"/>
    <property type="molecule type" value="Genomic_DNA"/>
</dbReference>
<evidence type="ECO:0000256" key="3">
    <source>
        <dbReference type="ARBA" id="ARBA00036607"/>
    </source>
</evidence>
<keyword evidence="1" id="KW-0819">tRNA processing</keyword>